<accession>A0A813XPP8</accession>
<dbReference type="Gene3D" id="3.40.50.300">
    <property type="entry name" value="P-loop containing nucleotide triphosphate hydrolases"/>
    <property type="match status" value="1"/>
</dbReference>
<dbReference type="EMBL" id="CAJNOC010001474">
    <property type="protein sequence ID" value="CAF0868071.1"/>
    <property type="molecule type" value="Genomic_DNA"/>
</dbReference>
<reference evidence="3" key="1">
    <citation type="submission" date="2021-02" db="EMBL/GenBank/DDBJ databases">
        <authorList>
            <person name="Nowell W R."/>
        </authorList>
    </citation>
    <scope>NUCLEOTIDE SEQUENCE</scope>
    <source>
        <strain evidence="3">Ploen Becks lab</strain>
    </source>
</reference>
<dbReference type="OrthoDB" id="1751331at2759"/>
<evidence type="ECO:0000313" key="4">
    <source>
        <dbReference type="Proteomes" id="UP000663879"/>
    </source>
</evidence>
<dbReference type="Proteomes" id="UP000663879">
    <property type="component" value="Unassembled WGS sequence"/>
</dbReference>
<dbReference type="InterPro" id="IPR027417">
    <property type="entry name" value="P-loop_NTPase"/>
</dbReference>
<protein>
    <recommendedName>
        <fullName evidence="2">Replication protein A OB domain-containing protein</fullName>
    </recommendedName>
</protein>
<keyword evidence="1" id="KW-0238">DNA-binding</keyword>
<name>A0A813XPP8_9BILA</name>
<proteinExistence type="predicted"/>
<keyword evidence="4" id="KW-1185">Reference proteome</keyword>
<dbReference type="Pfam" id="PF16900">
    <property type="entry name" value="REPA_OB_2"/>
    <property type="match status" value="1"/>
</dbReference>
<comment type="caution">
    <text evidence="3">The sequence shown here is derived from an EMBL/GenBank/DDBJ whole genome shotgun (WGS) entry which is preliminary data.</text>
</comment>
<dbReference type="InterPro" id="IPR012340">
    <property type="entry name" value="NA-bd_OB-fold"/>
</dbReference>
<dbReference type="SUPFAM" id="SSF50249">
    <property type="entry name" value="Nucleic acid-binding proteins"/>
    <property type="match status" value="2"/>
</dbReference>
<organism evidence="3 4">
    <name type="scientific">Brachionus calyciflorus</name>
    <dbReference type="NCBI Taxonomy" id="104777"/>
    <lineage>
        <taxon>Eukaryota</taxon>
        <taxon>Metazoa</taxon>
        <taxon>Spiralia</taxon>
        <taxon>Gnathifera</taxon>
        <taxon>Rotifera</taxon>
        <taxon>Eurotatoria</taxon>
        <taxon>Monogononta</taxon>
        <taxon>Pseudotrocha</taxon>
        <taxon>Ploima</taxon>
        <taxon>Brachionidae</taxon>
        <taxon>Brachionus</taxon>
    </lineage>
</organism>
<feature type="domain" description="Replication protein A OB" evidence="2">
    <location>
        <begin position="247"/>
        <end position="332"/>
    </location>
</feature>
<evidence type="ECO:0000259" key="2">
    <source>
        <dbReference type="Pfam" id="PF16900"/>
    </source>
</evidence>
<sequence length="378" mass="43271">MVIDEFDISEYNVTELKKVLAGETLVANRKGQSSKKMRLKIPMIIISNLAPPQGDHKSQCQGFIERHHILKCLADNTLDGSKHQEDCQKGATHSISQLSPSHSKSEWSIKCKLVEKTPLRNFENRKNGNLGKVLRLLLCDKTAQIEAVVFNDLCTNETIKNLQVSQHYIIINGDIKLGQAKLKAWPDKVSMNFEIHVNNQTKFEHIRYKEKEDYNCENLVDRHNTSSQVPIVVKPKLNEKFTRLDKLFLKNKESLVDVIGIIVQIGDIKKVSLRQELSLRNIVLRDMSSEISVAFWGLQAETFSMKIGSCILLNKAKLTNYGGISLSVLRFTEILEMKLSYDIPHVTELYSWYQNDLNSKDRSCKEDECNVVKKRKLN</sequence>
<dbReference type="CDD" id="cd04475">
    <property type="entry name" value="RPA1_DBD_B"/>
    <property type="match status" value="1"/>
</dbReference>
<gene>
    <name evidence="3" type="ORF">OXX778_LOCUS9788</name>
</gene>
<dbReference type="Gene3D" id="2.40.50.140">
    <property type="entry name" value="Nucleic acid-binding proteins"/>
    <property type="match status" value="2"/>
</dbReference>
<dbReference type="GO" id="GO:0003677">
    <property type="term" value="F:DNA binding"/>
    <property type="evidence" value="ECO:0007669"/>
    <property type="project" value="UniProtKB-KW"/>
</dbReference>
<evidence type="ECO:0000256" key="1">
    <source>
        <dbReference type="ARBA" id="ARBA00023125"/>
    </source>
</evidence>
<dbReference type="InterPro" id="IPR031657">
    <property type="entry name" value="REPA_OB_2"/>
</dbReference>
<dbReference type="AlphaFoldDB" id="A0A813XPP8"/>
<evidence type="ECO:0000313" key="3">
    <source>
        <dbReference type="EMBL" id="CAF0868071.1"/>
    </source>
</evidence>